<dbReference type="InterPro" id="IPR006143">
    <property type="entry name" value="RND_pump_MFP"/>
</dbReference>
<keyword evidence="4" id="KW-0175">Coiled coil</keyword>
<evidence type="ECO:0000256" key="3">
    <source>
        <dbReference type="ARBA" id="ARBA00022448"/>
    </source>
</evidence>
<dbReference type="Gene3D" id="2.40.420.20">
    <property type="match status" value="1"/>
</dbReference>
<evidence type="ECO:0000259" key="6">
    <source>
        <dbReference type="Pfam" id="PF25967"/>
    </source>
</evidence>
<keyword evidence="8" id="KW-1185">Reference proteome</keyword>
<keyword evidence="3" id="KW-0813">Transport</keyword>
<evidence type="ECO:0000256" key="4">
    <source>
        <dbReference type="SAM" id="Coils"/>
    </source>
</evidence>
<dbReference type="NCBIfam" id="TIGR01730">
    <property type="entry name" value="RND_mfp"/>
    <property type="match status" value="1"/>
</dbReference>
<feature type="domain" description="Multidrug resistance protein MdtA-like C-terminal permuted SH3" evidence="6">
    <location>
        <begin position="313"/>
        <end position="358"/>
    </location>
</feature>
<proteinExistence type="inferred from homology"/>
<evidence type="ECO:0000313" key="8">
    <source>
        <dbReference type="Proteomes" id="UP000070299"/>
    </source>
</evidence>
<dbReference type="PANTHER" id="PTHR30469:SF12">
    <property type="entry name" value="MULTIDRUG RESISTANCE PROTEIN MDTA"/>
    <property type="match status" value="1"/>
</dbReference>
<protein>
    <submittedName>
        <fullName evidence="7">Efflux transporter periplasmic adaptor subunit</fullName>
    </submittedName>
</protein>
<evidence type="ECO:0000259" key="5">
    <source>
        <dbReference type="Pfam" id="PF25917"/>
    </source>
</evidence>
<evidence type="ECO:0000313" key="7">
    <source>
        <dbReference type="EMBL" id="KXI29742.1"/>
    </source>
</evidence>
<dbReference type="Pfam" id="PF25917">
    <property type="entry name" value="BSH_RND"/>
    <property type="match status" value="1"/>
</dbReference>
<comment type="subcellular location">
    <subcellularLocation>
        <location evidence="1">Cell envelope</location>
    </subcellularLocation>
</comment>
<dbReference type="Gene3D" id="2.40.50.100">
    <property type="match status" value="1"/>
</dbReference>
<comment type="similarity">
    <text evidence="2">Belongs to the membrane fusion protein (MFP) (TC 8.A.1) family.</text>
</comment>
<dbReference type="OrthoDB" id="5730196at2"/>
<comment type="caution">
    <text evidence="7">The sequence shown here is derived from an EMBL/GenBank/DDBJ whole genome shotgun (WGS) entry which is preliminary data.</text>
</comment>
<reference evidence="8" key="1">
    <citation type="submission" date="2016-02" db="EMBL/GenBank/DDBJ databases">
        <authorList>
            <person name="Schultz-Johansen M."/>
            <person name="Glaring M.A."/>
            <person name="Bech P.K."/>
            <person name="Stougaard P."/>
        </authorList>
    </citation>
    <scope>NUCLEOTIDE SEQUENCE [LARGE SCALE GENOMIC DNA]</scope>
    <source>
        <strain evidence="8">S66</strain>
    </source>
</reference>
<dbReference type="Pfam" id="PF25967">
    <property type="entry name" value="RND-MFP_C"/>
    <property type="match status" value="1"/>
</dbReference>
<dbReference type="STRING" id="1799789.AX660_06800"/>
<evidence type="ECO:0000256" key="1">
    <source>
        <dbReference type="ARBA" id="ARBA00004196"/>
    </source>
</evidence>
<feature type="coiled-coil region" evidence="4">
    <location>
        <begin position="157"/>
        <end position="184"/>
    </location>
</feature>
<dbReference type="InterPro" id="IPR058627">
    <property type="entry name" value="MdtA-like_C"/>
</dbReference>
<accession>A0A136A3D4</accession>
<gene>
    <name evidence="7" type="ORF">AX660_06800</name>
</gene>
<dbReference type="SUPFAM" id="SSF111369">
    <property type="entry name" value="HlyD-like secretion proteins"/>
    <property type="match status" value="1"/>
</dbReference>
<sequence>MKTNWKKIALPFIVLIVGFGGMQAINASAEKEQEKKPVDTRPTVKVEAALSQDYQVLISSFGEVNPLESTMLSAQVSGEVIAWNENFVPGGLVLRGETLFAIEKDTYEAALLQAEASLSSAQSLLIEEQARAQVAKQEAKNLPQAKITDLYLRKPQLLSAEAALKSAQAKIKIAQRDLDNCEVKAPYDALVINRNVGVGQYVNQGTQIAQLNNVEKAEIIIPVAGFDNAFLPSGLAGTVATISTKGFDAVSREGLIARDLGIVDKATRMSQLVIRVDDPYGINNGLPALKYGTYVEVAFKGRTLQQIYRLPQELVSNRTVWIVDKDNKLEPRKVDIIREEGEYFLIGEGLANDEKIVVTLPEYPQKGMEVKTVQASGSDMTAKNAS</sequence>
<dbReference type="RefSeq" id="WP_068372797.1">
    <property type="nucleotide sequence ID" value="NZ_LSNE01000003.1"/>
</dbReference>
<dbReference type="AlphaFoldDB" id="A0A136A3D4"/>
<evidence type="ECO:0000256" key="2">
    <source>
        <dbReference type="ARBA" id="ARBA00009477"/>
    </source>
</evidence>
<dbReference type="PANTHER" id="PTHR30469">
    <property type="entry name" value="MULTIDRUG RESISTANCE PROTEIN MDTA"/>
    <property type="match status" value="1"/>
</dbReference>
<dbReference type="Gene3D" id="2.40.30.170">
    <property type="match status" value="1"/>
</dbReference>
<dbReference type="EMBL" id="LSNE01000003">
    <property type="protein sequence ID" value="KXI29742.1"/>
    <property type="molecule type" value="Genomic_DNA"/>
</dbReference>
<dbReference type="InterPro" id="IPR058625">
    <property type="entry name" value="MdtA-like_BSH"/>
</dbReference>
<organism evidence="7 8">
    <name type="scientific">Paraglaciecola hydrolytica</name>
    <dbReference type="NCBI Taxonomy" id="1799789"/>
    <lineage>
        <taxon>Bacteria</taxon>
        <taxon>Pseudomonadati</taxon>
        <taxon>Pseudomonadota</taxon>
        <taxon>Gammaproteobacteria</taxon>
        <taxon>Alteromonadales</taxon>
        <taxon>Alteromonadaceae</taxon>
        <taxon>Paraglaciecola</taxon>
    </lineage>
</organism>
<name>A0A136A3D4_9ALTE</name>
<feature type="domain" description="Multidrug resistance protein MdtA-like barrel-sandwich hybrid" evidence="5">
    <location>
        <begin position="72"/>
        <end position="208"/>
    </location>
</feature>
<dbReference type="Proteomes" id="UP000070299">
    <property type="component" value="Unassembled WGS sequence"/>
</dbReference>
<dbReference type="Gene3D" id="1.10.287.470">
    <property type="entry name" value="Helix hairpin bin"/>
    <property type="match status" value="1"/>
</dbReference>
<dbReference type="GO" id="GO:0015562">
    <property type="term" value="F:efflux transmembrane transporter activity"/>
    <property type="evidence" value="ECO:0007669"/>
    <property type="project" value="TreeGrafter"/>
</dbReference>
<dbReference type="GO" id="GO:1990281">
    <property type="term" value="C:efflux pump complex"/>
    <property type="evidence" value="ECO:0007669"/>
    <property type="project" value="TreeGrafter"/>
</dbReference>